<keyword evidence="2" id="KW-1185">Reference proteome</keyword>
<sequence>MYRIIYLDIQMSSHTILLLIYAKNQQGNLKPDQKKALKQLVDQLKSLYSSERMDNQ</sequence>
<evidence type="ECO:0000313" key="2">
    <source>
        <dbReference type="Proteomes" id="UP000514716"/>
    </source>
</evidence>
<proteinExistence type="predicted"/>
<dbReference type="EMBL" id="CP059540">
    <property type="protein sequence ID" value="QMT18901.1"/>
    <property type="molecule type" value="Genomic_DNA"/>
</dbReference>
<name>A0A7D7RIH8_PLAMR</name>
<dbReference type="AlphaFoldDB" id="A0A7D7RIH8"/>
<organism evidence="1 2">
    <name type="scientific">Planococcus maritimus</name>
    <dbReference type="NCBI Taxonomy" id="192421"/>
    <lineage>
        <taxon>Bacteria</taxon>
        <taxon>Bacillati</taxon>
        <taxon>Bacillota</taxon>
        <taxon>Bacilli</taxon>
        <taxon>Bacillales</taxon>
        <taxon>Caryophanaceae</taxon>
        <taxon>Planococcus</taxon>
    </lineage>
</organism>
<dbReference type="KEGG" id="pdec:H1Q58_08075"/>
<dbReference type="RefSeq" id="WP_182093352.1">
    <property type="nucleotide sequence ID" value="NZ_CP059540.1"/>
</dbReference>
<evidence type="ECO:0000313" key="1">
    <source>
        <dbReference type="EMBL" id="QMT18901.1"/>
    </source>
</evidence>
<dbReference type="Proteomes" id="UP000514716">
    <property type="component" value="Chromosome"/>
</dbReference>
<reference evidence="1 2" key="1">
    <citation type="submission" date="2020-07" db="EMBL/GenBank/DDBJ databases">
        <title>Screening of a cold-adapted Planococcus bacterium producing protease in traditional shrimp paste and protease identification by genome sequencing.</title>
        <authorList>
            <person name="Gao R."/>
            <person name="Leng W."/>
            <person name="Chu Q."/>
            <person name="Wu X."/>
            <person name="Liu H."/>
            <person name="Li X."/>
        </authorList>
    </citation>
    <scope>NUCLEOTIDE SEQUENCE [LARGE SCALE GENOMIC DNA]</scope>
    <source>
        <strain evidence="1 2">XJ11</strain>
    </source>
</reference>
<protein>
    <recommendedName>
        <fullName evidence="3">Addiction module toxin RelE</fullName>
    </recommendedName>
</protein>
<gene>
    <name evidence="1" type="ORF">H1Q58_08075</name>
</gene>
<accession>A0A7D7RIH8</accession>
<evidence type="ECO:0008006" key="3">
    <source>
        <dbReference type="Google" id="ProtNLM"/>
    </source>
</evidence>